<dbReference type="Proteomes" id="UP000676336">
    <property type="component" value="Unassembled WGS sequence"/>
</dbReference>
<evidence type="ECO:0000313" key="3">
    <source>
        <dbReference type="Proteomes" id="UP000676336"/>
    </source>
</evidence>
<organism evidence="2 3">
    <name type="scientific">Rotaria magnacalcarata</name>
    <dbReference type="NCBI Taxonomy" id="392030"/>
    <lineage>
        <taxon>Eukaryota</taxon>
        <taxon>Metazoa</taxon>
        <taxon>Spiralia</taxon>
        <taxon>Gnathifera</taxon>
        <taxon>Rotifera</taxon>
        <taxon>Eurotatoria</taxon>
        <taxon>Bdelloidea</taxon>
        <taxon>Philodinida</taxon>
        <taxon>Philodinidae</taxon>
        <taxon>Rotaria</taxon>
    </lineage>
</organism>
<sequence length="78" mass="9187">VPLAILYKKKRNQEEIDDLVKFNGKPNENEINELRTQVNKHEHDLSKFNADLVALRRQLNQKLANHSPEEPSWSKKLQ</sequence>
<protein>
    <submittedName>
        <fullName evidence="2">Uncharacterized protein</fullName>
    </submittedName>
</protein>
<feature type="non-terminal residue" evidence="2">
    <location>
        <position position="1"/>
    </location>
</feature>
<evidence type="ECO:0000313" key="2">
    <source>
        <dbReference type="EMBL" id="CAF5172195.1"/>
    </source>
</evidence>
<gene>
    <name evidence="2" type="ORF">SMN809_LOCUS66069</name>
</gene>
<comment type="caution">
    <text evidence="2">The sequence shown here is derived from an EMBL/GenBank/DDBJ whole genome shotgun (WGS) entry which is preliminary data.</text>
</comment>
<dbReference type="EMBL" id="CAJOBI010312618">
    <property type="protein sequence ID" value="CAF5172195.1"/>
    <property type="molecule type" value="Genomic_DNA"/>
</dbReference>
<name>A0A8S3GX18_9BILA</name>
<proteinExistence type="predicted"/>
<reference evidence="2" key="1">
    <citation type="submission" date="2021-02" db="EMBL/GenBank/DDBJ databases">
        <authorList>
            <person name="Nowell W R."/>
        </authorList>
    </citation>
    <scope>NUCLEOTIDE SEQUENCE</scope>
</reference>
<keyword evidence="1" id="KW-0175">Coiled coil</keyword>
<evidence type="ECO:0000256" key="1">
    <source>
        <dbReference type="SAM" id="Coils"/>
    </source>
</evidence>
<dbReference type="AlphaFoldDB" id="A0A8S3GX18"/>
<feature type="coiled-coil region" evidence="1">
    <location>
        <begin position="31"/>
        <end position="65"/>
    </location>
</feature>
<accession>A0A8S3GX18</accession>